<comment type="subcellular location">
    <subcellularLocation>
        <location evidence="8">Cytoplasm</location>
    </subcellularLocation>
</comment>
<comment type="function">
    <text evidence="8">Hydrolyzes ribosome-free peptidyl-tRNAs (with 1 or more amino acids incorporated), which drop off the ribosome during protein synthesis, or as a result of ribosome stalling.</text>
</comment>
<feature type="active site" description="Proton acceptor" evidence="8">
    <location>
        <position position="21"/>
    </location>
</feature>
<feature type="binding site" evidence="8">
    <location>
        <position position="66"/>
    </location>
    <ligand>
        <name>tRNA</name>
        <dbReference type="ChEBI" id="CHEBI:17843"/>
    </ligand>
</feature>
<gene>
    <name evidence="8 11" type="primary">pth</name>
    <name evidence="11" type="ORF">SCORR_v1c09860</name>
</gene>
<comment type="similarity">
    <text evidence="5 8 10">Belongs to the PTH family.</text>
</comment>
<evidence type="ECO:0000256" key="8">
    <source>
        <dbReference type="HAMAP-Rule" id="MF_00083"/>
    </source>
</evidence>
<dbReference type="AlphaFoldDB" id="A0A222EQF9"/>
<proteinExistence type="inferred from homology"/>
<keyword evidence="2 8" id="KW-0820">tRNA-binding</keyword>
<organism evidence="11 12">
    <name type="scientific">Spiroplasma corruscae</name>
    <dbReference type="NCBI Taxonomy" id="216934"/>
    <lineage>
        <taxon>Bacteria</taxon>
        <taxon>Bacillati</taxon>
        <taxon>Mycoplasmatota</taxon>
        <taxon>Mollicutes</taxon>
        <taxon>Entomoplasmatales</taxon>
        <taxon>Spiroplasmataceae</taxon>
        <taxon>Spiroplasma</taxon>
    </lineage>
</organism>
<evidence type="ECO:0000313" key="11">
    <source>
        <dbReference type="EMBL" id="ASP28758.1"/>
    </source>
</evidence>
<dbReference type="GO" id="GO:0000049">
    <property type="term" value="F:tRNA binding"/>
    <property type="evidence" value="ECO:0007669"/>
    <property type="project" value="UniProtKB-UniRule"/>
</dbReference>
<keyword evidence="12" id="KW-1185">Reference proteome</keyword>
<evidence type="ECO:0000256" key="5">
    <source>
        <dbReference type="ARBA" id="ARBA00038063"/>
    </source>
</evidence>
<comment type="catalytic activity">
    <reaction evidence="6 8 9">
        <text>an N-acyl-L-alpha-aminoacyl-tRNA + H2O = an N-acyl-L-amino acid + a tRNA + H(+)</text>
        <dbReference type="Rhea" id="RHEA:54448"/>
        <dbReference type="Rhea" id="RHEA-COMP:10123"/>
        <dbReference type="Rhea" id="RHEA-COMP:13883"/>
        <dbReference type="ChEBI" id="CHEBI:15377"/>
        <dbReference type="ChEBI" id="CHEBI:15378"/>
        <dbReference type="ChEBI" id="CHEBI:59874"/>
        <dbReference type="ChEBI" id="CHEBI:78442"/>
        <dbReference type="ChEBI" id="CHEBI:138191"/>
        <dbReference type="EC" id="3.1.1.29"/>
    </reaction>
</comment>
<name>A0A222EQF9_9MOLU</name>
<feature type="binding site" evidence="8">
    <location>
        <position position="16"/>
    </location>
    <ligand>
        <name>tRNA</name>
        <dbReference type="ChEBI" id="CHEBI:17843"/>
    </ligand>
</feature>
<dbReference type="InterPro" id="IPR036416">
    <property type="entry name" value="Pept_tRNA_hydro_sf"/>
</dbReference>
<feature type="binding site" evidence="8">
    <location>
        <position position="114"/>
    </location>
    <ligand>
        <name>tRNA</name>
        <dbReference type="ChEBI" id="CHEBI:17843"/>
    </ligand>
</feature>
<comment type="subunit">
    <text evidence="8">Monomer.</text>
</comment>
<feature type="binding site" evidence="8">
    <location>
        <position position="68"/>
    </location>
    <ligand>
        <name>tRNA</name>
        <dbReference type="ChEBI" id="CHEBI:17843"/>
    </ligand>
</feature>
<dbReference type="KEGG" id="scou:SCORR_v1c09860"/>
<dbReference type="Gene3D" id="3.40.50.1470">
    <property type="entry name" value="Peptidyl-tRNA hydrolase"/>
    <property type="match status" value="1"/>
</dbReference>
<feature type="site" description="Discriminates between blocked and unblocked aminoacyl-tRNA" evidence="8">
    <location>
        <position position="11"/>
    </location>
</feature>
<comment type="function">
    <text evidence="8">Catalyzes the release of premature peptidyl moieties from peptidyl-tRNA molecules trapped in stalled 50S ribosomal subunits, and thus maintains levels of free tRNAs and 50S ribosomes.</text>
</comment>
<feature type="site" description="Stabilizes the basic form of H active site to accept a proton" evidence="8">
    <location>
        <position position="93"/>
    </location>
</feature>
<evidence type="ECO:0000313" key="12">
    <source>
        <dbReference type="Proteomes" id="UP000203229"/>
    </source>
</evidence>
<dbReference type="PROSITE" id="PS01195">
    <property type="entry name" value="PEPT_TRNA_HYDROL_1"/>
    <property type="match status" value="1"/>
</dbReference>
<reference evidence="11 12" key="1">
    <citation type="submission" date="2017-07" db="EMBL/GenBank/DDBJ databases">
        <title>Complete genome sequence of Spiroplasma corruscae EC-1 (DSM 19793).</title>
        <authorList>
            <person name="Tsai Y.-M."/>
            <person name="Lo W.-S."/>
            <person name="Kuo C.-H."/>
        </authorList>
    </citation>
    <scope>NUCLEOTIDE SEQUENCE [LARGE SCALE GENOMIC DNA]</scope>
    <source>
        <strain evidence="11 12">EC-1</strain>
    </source>
</reference>
<protein>
    <recommendedName>
        <fullName evidence="7 8">Peptidyl-tRNA hydrolase</fullName>
        <shortName evidence="8">Pth</shortName>
        <ecNumber evidence="1 8">3.1.1.29</ecNumber>
    </recommendedName>
</protein>
<evidence type="ECO:0000256" key="4">
    <source>
        <dbReference type="ARBA" id="ARBA00022884"/>
    </source>
</evidence>
<sequence>MKQKLIVGLGNPGNSYYKTRHNAGFLIVDYLLQKYGFEKKTIKFNAEIFITKINNVKVIFLKPLTYMNLSGEALNKTMSFFKIDKKDILVIHDDKDLDVAVFRFKNKGSSGGHNGLKNIISHLGSEEFKRIKVGVGKPINNIKIIDWVLMKLKDEEINLIINNFKLREIVIEDFISETDINKIMNKFN</sequence>
<dbReference type="InterPro" id="IPR001328">
    <property type="entry name" value="Pept_tRNA_hydro"/>
</dbReference>
<evidence type="ECO:0000256" key="9">
    <source>
        <dbReference type="RuleBase" id="RU000673"/>
    </source>
</evidence>
<dbReference type="EC" id="3.1.1.29" evidence="1 8"/>
<dbReference type="RefSeq" id="WP_094049804.1">
    <property type="nucleotide sequence ID" value="NZ_CP022535.1"/>
</dbReference>
<evidence type="ECO:0000256" key="10">
    <source>
        <dbReference type="RuleBase" id="RU004320"/>
    </source>
</evidence>
<evidence type="ECO:0000256" key="6">
    <source>
        <dbReference type="ARBA" id="ARBA00048707"/>
    </source>
</evidence>
<dbReference type="PROSITE" id="PS01196">
    <property type="entry name" value="PEPT_TRNA_HYDROL_2"/>
    <property type="match status" value="1"/>
</dbReference>
<keyword evidence="4 8" id="KW-0694">RNA-binding</keyword>
<keyword evidence="3 8" id="KW-0378">Hydrolase</keyword>
<dbReference type="PANTHER" id="PTHR17224">
    <property type="entry name" value="PEPTIDYL-TRNA HYDROLASE"/>
    <property type="match status" value="1"/>
</dbReference>
<dbReference type="FunFam" id="3.40.50.1470:FF:000001">
    <property type="entry name" value="Peptidyl-tRNA hydrolase"/>
    <property type="match status" value="1"/>
</dbReference>
<evidence type="ECO:0000256" key="3">
    <source>
        <dbReference type="ARBA" id="ARBA00022801"/>
    </source>
</evidence>
<dbReference type="OrthoDB" id="9800507at2"/>
<dbReference type="GO" id="GO:0005737">
    <property type="term" value="C:cytoplasm"/>
    <property type="evidence" value="ECO:0007669"/>
    <property type="project" value="UniProtKB-SubCell"/>
</dbReference>
<dbReference type="SUPFAM" id="SSF53178">
    <property type="entry name" value="Peptidyl-tRNA hydrolase-like"/>
    <property type="match status" value="1"/>
</dbReference>
<dbReference type="CDD" id="cd00462">
    <property type="entry name" value="PTH"/>
    <property type="match status" value="1"/>
</dbReference>
<evidence type="ECO:0000256" key="2">
    <source>
        <dbReference type="ARBA" id="ARBA00022555"/>
    </source>
</evidence>
<dbReference type="InterPro" id="IPR018171">
    <property type="entry name" value="Pept_tRNA_hydro_CS"/>
</dbReference>
<dbReference type="Pfam" id="PF01195">
    <property type="entry name" value="Pept_tRNA_hydro"/>
    <property type="match status" value="1"/>
</dbReference>
<dbReference type="GO" id="GO:0006515">
    <property type="term" value="P:protein quality control for misfolded or incompletely synthesized proteins"/>
    <property type="evidence" value="ECO:0007669"/>
    <property type="project" value="UniProtKB-UniRule"/>
</dbReference>
<dbReference type="NCBIfam" id="TIGR00447">
    <property type="entry name" value="pth"/>
    <property type="match status" value="1"/>
</dbReference>
<dbReference type="Proteomes" id="UP000203229">
    <property type="component" value="Chromosome"/>
</dbReference>
<keyword evidence="8" id="KW-0963">Cytoplasm</keyword>
<dbReference type="HAMAP" id="MF_00083">
    <property type="entry name" value="Pept_tRNA_hydro_bact"/>
    <property type="match status" value="1"/>
</dbReference>
<dbReference type="GO" id="GO:0072344">
    <property type="term" value="P:rescue of stalled ribosome"/>
    <property type="evidence" value="ECO:0007669"/>
    <property type="project" value="UniProtKB-UniRule"/>
</dbReference>
<dbReference type="PANTHER" id="PTHR17224:SF1">
    <property type="entry name" value="PEPTIDYL-TRNA HYDROLASE"/>
    <property type="match status" value="1"/>
</dbReference>
<dbReference type="EMBL" id="CP022535">
    <property type="protein sequence ID" value="ASP28758.1"/>
    <property type="molecule type" value="Genomic_DNA"/>
</dbReference>
<evidence type="ECO:0000256" key="1">
    <source>
        <dbReference type="ARBA" id="ARBA00013260"/>
    </source>
</evidence>
<dbReference type="GO" id="GO:0004045">
    <property type="term" value="F:peptidyl-tRNA hydrolase activity"/>
    <property type="evidence" value="ECO:0007669"/>
    <property type="project" value="UniProtKB-UniRule"/>
</dbReference>
<evidence type="ECO:0000256" key="7">
    <source>
        <dbReference type="ARBA" id="ARBA00050038"/>
    </source>
</evidence>
<accession>A0A222EQF9</accession>